<evidence type="ECO:0000313" key="3">
    <source>
        <dbReference type="Proteomes" id="UP000008744"/>
    </source>
</evidence>
<dbReference type="eggNOG" id="KOG0181">
    <property type="taxonomic scope" value="Eukaryota"/>
</dbReference>
<keyword evidence="1" id="KW-0647">Proteasome</keyword>
<name>B4GXQ5_DROPE</name>
<accession>B4GXQ5</accession>
<dbReference type="SMR" id="B4GXQ5"/>
<dbReference type="InterPro" id="IPR001353">
    <property type="entry name" value="Proteasome_sua/b"/>
</dbReference>
<protein>
    <submittedName>
        <fullName evidence="2">GL20224</fullName>
    </submittedName>
</protein>
<dbReference type="Gene3D" id="3.60.20.10">
    <property type="entry name" value="Glutamine Phosphoribosylpyrophosphate, subunit 1, domain 1"/>
    <property type="match status" value="1"/>
</dbReference>
<dbReference type="EMBL" id="CH479196">
    <property type="protein sequence ID" value="EDW27532.1"/>
    <property type="molecule type" value="Genomic_DNA"/>
</dbReference>
<sequence>MLEHIQPGGARPFGASMLICGSRQKDYYLYQLKPSGICVPLQAVAQGVNANECNTFLADQYKADLKIEEAATLAARCLKKAFGNTLTGVTVEVGICMASKFQVQDPTTVAELMAKWA</sequence>
<dbReference type="PANTHER" id="PTHR11599">
    <property type="entry name" value="PROTEASOME SUBUNIT ALPHA/BETA"/>
    <property type="match status" value="1"/>
</dbReference>
<evidence type="ECO:0000256" key="1">
    <source>
        <dbReference type="ARBA" id="ARBA00022942"/>
    </source>
</evidence>
<proteinExistence type="predicted"/>
<dbReference type="PhylomeDB" id="B4GXQ5"/>
<gene>
    <name evidence="2" type="primary">Dper\GL20224</name>
    <name evidence="2" type="ORF">Dper_GL20224</name>
</gene>
<dbReference type="STRING" id="7234.B4GXQ5"/>
<reference evidence="2 3" key="1">
    <citation type="journal article" date="2007" name="Nature">
        <title>Evolution of genes and genomes on the Drosophila phylogeny.</title>
        <authorList>
            <consortium name="Drosophila 12 Genomes Consortium"/>
            <person name="Clark A.G."/>
            <person name="Eisen M.B."/>
            <person name="Smith D.R."/>
            <person name="Bergman C.M."/>
            <person name="Oliver B."/>
            <person name="Markow T.A."/>
            <person name="Kaufman T.C."/>
            <person name="Kellis M."/>
            <person name="Gelbart W."/>
            <person name="Iyer V.N."/>
            <person name="Pollard D.A."/>
            <person name="Sackton T.B."/>
            <person name="Larracuente A.M."/>
            <person name="Singh N.D."/>
            <person name="Abad J.P."/>
            <person name="Abt D.N."/>
            <person name="Adryan B."/>
            <person name="Aguade M."/>
            <person name="Akashi H."/>
            <person name="Anderson W.W."/>
            <person name="Aquadro C.F."/>
            <person name="Ardell D.H."/>
            <person name="Arguello R."/>
            <person name="Artieri C.G."/>
            <person name="Barbash D.A."/>
            <person name="Barker D."/>
            <person name="Barsanti P."/>
            <person name="Batterham P."/>
            <person name="Batzoglou S."/>
            <person name="Begun D."/>
            <person name="Bhutkar A."/>
            <person name="Blanco E."/>
            <person name="Bosak S.A."/>
            <person name="Bradley R.K."/>
            <person name="Brand A.D."/>
            <person name="Brent M.R."/>
            <person name="Brooks A.N."/>
            <person name="Brown R.H."/>
            <person name="Butlin R.K."/>
            <person name="Caggese C."/>
            <person name="Calvi B.R."/>
            <person name="Bernardo de Carvalho A."/>
            <person name="Caspi A."/>
            <person name="Castrezana S."/>
            <person name="Celniker S.E."/>
            <person name="Chang J.L."/>
            <person name="Chapple C."/>
            <person name="Chatterji S."/>
            <person name="Chinwalla A."/>
            <person name="Civetta A."/>
            <person name="Clifton S.W."/>
            <person name="Comeron J.M."/>
            <person name="Costello J.C."/>
            <person name="Coyne J.A."/>
            <person name="Daub J."/>
            <person name="David R.G."/>
            <person name="Delcher A.L."/>
            <person name="Delehaunty K."/>
            <person name="Do C.B."/>
            <person name="Ebling H."/>
            <person name="Edwards K."/>
            <person name="Eickbush T."/>
            <person name="Evans J.D."/>
            <person name="Filipski A."/>
            <person name="Findeiss S."/>
            <person name="Freyhult E."/>
            <person name="Fulton L."/>
            <person name="Fulton R."/>
            <person name="Garcia A.C."/>
            <person name="Gardiner A."/>
            <person name="Garfield D.A."/>
            <person name="Garvin B.E."/>
            <person name="Gibson G."/>
            <person name="Gilbert D."/>
            <person name="Gnerre S."/>
            <person name="Godfrey J."/>
            <person name="Good R."/>
            <person name="Gotea V."/>
            <person name="Gravely B."/>
            <person name="Greenberg A.J."/>
            <person name="Griffiths-Jones S."/>
            <person name="Gross S."/>
            <person name="Guigo R."/>
            <person name="Gustafson E.A."/>
            <person name="Haerty W."/>
            <person name="Hahn M.W."/>
            <person name="Halligan D.L."/>
            <person name="Halpern A.L."/>
            <person name="Halter G.M."/>
            <person name="Han M.V."/>
            <person name="Heger A."/>
            <person name="Hillier L."/>
            <person name="Hinrichs A.S."/>
            <person name="Holmes I."/>
            <person name="Hoskins R.A."/>
            <person name="Hubisz M.J."/>
            <person name="Hultmark D."/>
            <person name="Huntley M.A."/>
            <person name="Jaffe D.B."/>
            <person name="Jagadeeshan S."/>
            <person name="Jeck W.R."/>
            <person name="Johnson J."/>
            <person name="Jones C.D."/>
            <person name="Jordan W.C."/>
            <person name="Karpen G.H."/>
            <person name="Kataoka E."/>
            <person name="Keightley P.D."/>
            <person name="Kheradpour P."/>
            <person name="Kirkness E.F."/>
            <person name="Koerich L.B."/>
            <person name="Kristiansen K."/>
            <person name="Kudrna D."/>
            <person name="Kulathinal R.J."/>
            <person name="Kumar S."/>
            <person name="Kwok R."/>
            <person name="Lander E."/>
            <person name="Langley C.H."/>
            <person name="Lapoint R."/>
            <person name="Lazzaro B.P."/>
            <person name="Lee S.J."/>
            <person name="Levesque L."/>
            <person name="Li R."/>
            <person name="Lin C.F."/>
            <person name="Lin M.F."/>
            <person name="Lindblad-Toh K."/>
            <person name="Llopart A."/>
            <person name="Long M."/>
            <person name="Low L."/>
            <person name="Lozovsky E."/>
            <person name="Lu J."/>
            <person name="Luo M."/>
            <person name="Machado C.A."/>
            <person name="Makalowski W."/>
            <person name="Marzo M."/>
            <person name="Matsuda M."/>
            <person name="Matzkin L."/>
            <person name="McAllister B."/>
            <person name="McBride C.S."/>
            <person name="McKernan B."/>
            <person name="McKernan K."/>
            <person name="Mendez-Lago M."/>
            <person name="Minx P."/>
            <person name="Mollenhauer M.U."/>
            <person name="Montooth K."/>
            <person name="Mount S.M."/>
            <person name="Mu X."/>
            <person name="Myers E."/>
            <person name="Negre B."/>
            <person name="Newfeld S."/>
            <person name="Nielsen R."/>
            <person name="Noor M.A."/>
            <person name="O'Grady P."/>
            <person name="Pachter L."/>
            <person name="Papaceit M."/>
            <person name="Parisi M.J."/>
            <person name="Parisi M."/>
            <person name="Parts L."/>
            <person name="Pedersen J.S."/>
            <person name="Pesole G."/>
            <person name="Phillippy A.M."/>
            <person name="Ponting C.P."/>
            <person name="Pop M."/>
            <person name="Porcelli D."/>
            <person name="Powell J.R."/>
            <person name="Prohaska S."/>
            <person name="Pruitt K."/>
            <person name="Puig M."/>
            <person name="Quesneville H."/>
            <person name="Ram K.R."/>
            <person name="Rand D."/>
            <person name="Rasmussen M.D."/>
            <person name="Reed L.K."/>
            <person name="Reenan R."/>
            <person name="Reily A."/>
            <person name="Remington K.A."/>
            <person name="Rieger T.T."/>
            <person name="Ritchie M.G."/>
            <person name="Robin C."/>
            <person name="Rogers Y.H."/>
            <person name="Rohde C."/>
            <person name="Rozas J."/>
            <person name="Rubenfield M.J."/>
            <person name="Ruiz A."/>
            <person name="Russo S."/>
            <person name="Salzberg S.L."/>
            <person name="Sanchez-Gracia A."/>
            <person name="Saranga D.J."/>
            <person name="Sato H."/>
            <person name="Schaeffer S.W."/>
            <person name="Schatz M.C."/>
            <person name="Schlenke T."/>
            <person name="Schwartz R."/>
            <person name="Segarra C."/>
            <person name="Singh R.S."/>
            <person name="Sirot L."/>
            <person name="Sirota M."/>
            <person name="Sisneros N.B."/>
            <person name="Smith C.D."/>
            <person name="Smith T.F."/>
            <person name="Spieth J."/>
            <person name="Stage D.E."/>
            <person name="Stark A."/>
            <person name="Stephan W."/>
            <person name="Strausberg R.L."/>
            <person name="Strempel S."/>
            <person name="Sturgill D."/>
            <person name="Sutton G."/>
            <person name="Sutton G.G."/>
            <person name="Tao W."/>
            <person name="Teichmann S."/>
            <person name="Tobari Y.N."/>
            <person name="Tomimura Y."/>
            <person name="Tsolas J.M."/>
            <person name="Valente V.L."/>
            <person name="Venter E."/>
            <person name="Venter J.C."/>
            <person name="Vicario S."/>
            <person name="Vieira F.G."/>
            <person name="Vilella A.J."/>
            <person name="Villasante A."/>
            <person name="Walenz B."/>
            <person name="Wang J."/>
            <person name="Wasserman M."/>
            <person name="Watts T."/>
            <person name="Wilson D."/>
            <person name="Wilson R.K."/>
            <person name="Wing R.A."/>
            <person name="Wolfner M.F."/>
            <person name="Wong A."/>
            <person name="Wong G.K."/>
            <person name="Wu C.I."/>
            <person name="Wu G."/>
            <person name="Yamamoto D."/>
            <person name="Yang H.P."/>
            <person name="Yang S.P."/>
            <person name="Yorke J.A."/>
            <person name="Yoshida K."/>
            <person name="Zdobnov E."/>
            <person name="Zhang P."/>
            <person name="Zhang Y."/>
            <person name="Zimin A.V."/>
            <person name="Baldwin J."/>
            <person name="Abdouelleil A."/>
            <person name="Abdulkadir J."/>
            <person name="Abebe A."/>
            <person name="Abera B."/>
            <person name="Abreu J."/>
            <person name="Acer S.C."/>
            <person name="Aftuck L."/>
            <person name="Alexander A."/>
            <person name="An P."/>
            <person name="Anderson E."/>
            <person name="Anderson S."/>
            <person name="Arachi H."/>
            <person name="Azer M."/>
            <person name="Bachantsang P."/>
            <person name="Barry A."/>
            <person name="Bayul T."/>
            <person name="Berlin A."/>
            <person name="Bessette D."/>
            <person name="Bloom T."/>
            <person name="Blye J."/>
            <person name="Boguslavskiy L."/>
            <person name="Bonnet C."/>
            <person name="Boukhgalter B."/>
            <person name="Bourzgui I."/>
            <person name="Brown A."/>
            <person name="Cahill P."/>
            <person name="Channer S."/>
            <person name="Cheshatsang Y."/>
            <person name="Chuda L."/>
            <person name="Citroen M."/>
            <person name="Collymore A."/>
            <person name="Cooke P."/>
            <person name="Costello M."/>
            <person name="D'Aco K."/>
            <person name="Daza R."/>
            <person name="De Haan G."/>
            <person name="DeGray S."/>
            <person name="DeMaso C."/>
            <person name="Dhargay N."/>
            <person name="Dooley K."/>
            <person name="Dooley E."/>
            <person name="Doricent M."/>
            <person name="Dorje P."/>
            <person name="Dorjee K."/>
            <person name="Dupes A."/>
            <person name="Elong R."/>
            <person name="Falk J."/>
            <person name="Farina A."/>
            <person name="Faro S."/>
            <person name="Ferguson D."/>
            <person name="Fisher S."/>
            <person name="Foley C.D."/>
            <person name="Franke A."/>
            <person name="Friedrich D."/>
            <person name="Gadbois L."/>
            <person name="Gearin G."/>
            <person name="Gearin C.R."/>
            <person name="Giannoukos G."/>
            <person name="Goode T."/>
            <person name="Graham J."/>
            <person name="Grandbois E."/>
            <person name="Grewal S."/>
            <person name="Gyaltsen K."/>
            <person name="Hafez N."/>
            <person name="Hagos B."/>
            <person name="Hall J."/>
            <person name="Henson C."/>
            <person name="Hollinger A."/>
            <person name="Honan T."/>
            <person name="Huard M.D."/>
            <person name="Hughes L."/>
            <person name="Hurhula B."/>
            <person name="Husby M.E."/>
            <person name="Kamat A."/>
            <person name="Kanga B."/>
            <person name="Kashin S."/>
            <person name="Khazanovich D."/>
            <person name="Kisner P."/>
            <person name="Lance K."/>
            <person name="Lara M."/>
            <person name="Lee W."/>
            <person name="Lennon N."/>
            <person name="Letendre F."/>
            <person name="LeVine R."/>
            <person name="Lipovsky A."/>
            <person name="Liu X."/>
            <person name="Liu J."/>
            <person name="Liu S."/>
            <person name="Lokyitsang T."/>
            <person name="Lokyitsang Y."/>
            <person name="Lubonja R."/>
            <person name="Lui A."/>
            <person name="MacDonald P."/>
            <person name="Magnisalis V."/>
            <person name="Maru K."/>
            <person name="Matthews C."/>
            <person name="McCusker W."/>
            <person name="McDonough S."/>
            <person name="Mehta T."/>
            <person name="Meldrim J."/>
            <person name="Meneus L."/>
            <person name="Mihai O."/>
            <person name="Mihalev A."/>
            <person name="Mihova T."/>
            <person name="Mittelman R."/>
            <person name="Mlenga V."/>
            <person name="Montmayeur A."/>
            <person name="Mulrain L."/>
            <person name="Navidi A."/>
            <person name="Naylor J."/>
            <person name="Negash T."/>
            <person name="Nguyen T."/>
            <person name="Nguyen N."/>
            <person name="Nicol R."/>
            <person name="Norbu C."/>
            <person name="Norbu N."/>
            <person name="Novod N."/>
            <person name="O'Neill B."/>
            <person name="Osman S."/>
            <person name="Markiewicz E."/>
            <person name="Oyono O.L."/>
            <person name="Patti C."/>
            <person name="Phunkhang P."/>
            <person name="Pierre F."/>
            <person name="Priest M."/>
            <person name="Raghuraman S."/>
            <person name="Rege F."/>
            <person name="Reyes R."/>
            <person name="Rise C."/>
            <person name="Rogov P."/>
            <person name="Ross K."/>
            <person name="Ryan E."/>
            <person name="Settipalli S."/>
            <person name="Shea T."/>
            <person name="Sherpa N."/>
            <person name="Shi L."/>
            <person name="Shih D."/>
            <person name="Sparrow T."/>
            <person name="Spaulding J."/>
            <person name="Stalker J."/>
            <person name="Stange-Thomann N."/>
            <person name="Stavropoulos S."/>
            <person name="Stone C."/>
            <person name="Strader C."/>
            <person name="Tesfaye S."/>
            <person name="Thomson T."/>
            <person name="Thoulutsang Y."/>
            <person name="Thoulutsang D."/>
            <person name="Topham K."/>
            <person name="Topping I."/>
            <person name="Tsamla T."/>
            <person name="Vassiliev H."/>
            <person name="Vo A."/>
            <person name="Wangchuk T."/>
            <person name="Wangdi T."/>
            <person name="Weiand M."/>
            <person name="Wilkinson J."/>
            <person name="Wilson A."/>
            <person name="Yadav S."/>
            <person name="Young G."/>
            <person name="Yu Q."/>
            <person name="Zembek L."/>
            <person name="Zhong D."/>
            <person name="Zimmer A."/>
            <person name="Zwirko Z."/>
            <person name="Jaffe D.B."/>
            <person name="Alvarez P."/>
            <person name="Brockman W."/>
            <person name="Butler J."/>
            <person name="Chin C."/>
            <person name="Gnerre S."/>
            <person name="Grabherr M."/>
            <person name="Kleber M."/>
            <person name="Mauceli E."/>
            <person name="MacCallum I."/>
        </authorList>
    </citation>
    <scope>NUCLEOTIDE SEQUENCE [LARGE SCALE GENOMIC DNA]</scope>
    <source>
        <strain evidence="3">MSH-3 / Tucson 14011-0111.49</strain>
    </source>
</reference>
<evidence type="ECO:0000313" key="2">
    <source>
        <dbReference type="EMBL" id="EDW27532.1"/>
    </source>
</evidence>
<organism evidence="3">
    <name type="scientific">Drosophila persimilis</name>
    <name type="common">Fruit fly</name>
    <dbReference type="NCBI Taxonomy" id="7234"/>
    <lineage>
        <taxon>Eukaryota</taxon>
        <taxon>Metazoa</taxon>
        <taxon>Ecdysozoa</taxon>
        <taxon>Arthropoda</taxon>
        <taxon>Hexapoda</taxon>
        <taxon>Insecta</taxon>
        <taxon>Pterygota</taxon>
        <taxon>Neoptera</taxon>
        <taxon>Endopterygota</taxon>
        <taxon>Diptera</taxon>
        <taxon>Brachycera</taxon>
        <taxon>Muscomorpha</taxon>
        <taxon>Ephydroidea</taxon>
        <taxon>Drosophilidae</taxon>
        <taxon>Drosophila</taxon>
        <taxon>Sophophora</taxon>
    </lineage>
</organism>
<dbReference type="Proteomes" id="UP000008744">
    <property type="component" value="Unassembled WGS sequence"/>
</dbReference>
<keyword evidence="3" id="KW-1185">Reference proteome</keyword>
<dbReference type="GO" id="GO:0051603">
    <property type="term" value="P:proteolysis involved in protein catabolic process"/>
    <property type="evidence" value="ECO:0007669"/>
    <property type="project" value="InterPro"/>
</dbReference>
<dbReference type="SUPFAM" id="SSF56235">
    <property type="entry name" value="N-terminal nucleophile aminohydrolases (Ntn hydrolases)"/>
    <property type="match status" value="1"/>
</dbReference>
<dbReference type="HOGENOM" id="CLU_2087306_0_0_1"/>
<dbReference type="GO" id="GO:0005839">
    <property type="term" value="C:proteasome core complex"/>
    <property type="evidence" value="ECO:0007669"/>
    <property type="project" value="InterPro"/>
</dbReference>
<dbReference type="InterPro" id="IPR029055">
    <property type="entry name" value="Ntn_hydrolases_N"/>
</dbReference>
<dbReference type="KEGG" id="dpe:6598310"/>
<dbReference type="Pfam" id="PF00227">
    <property type="entry name" value="Proteasome"/>
    <property type="match status" value="1"/>
</dbReference>
<dbReference type="AlphaFoldDB" id="B4GXQ5"/>
<dbReference type="InterPro" id="IPR050115">
    <property type="entry name" value="Proteasome_alpha"/>
</dbReference>